<name>A0A8J3GU61_9RHOB</name>
<dbReference type="EMBL" id="BNCJ01000001">
    <property type="protein sequence ID" value="GHF37934.1"/>
    <property type="molecule type" value="Genomic_DNA"/>
</dbReference>
<feature type="domain" description="Phospholipid/glycerol acyltransferase" evidence="1">
    <location>
        <begin position="97"/>
        <end position="216"/>
    </location>
</feature>
<proteinExistence type="predicted"/>
<sequence length="289" mass="30502">MIASHERHMDDVLRARLHLAGDAKLRLGLLRGAIGAADGASRLLFGKPFFALRESEALLSRLAEVAKDELVTTVLGLDGGTTILPHGLEHVPPTGPVVIASTHPTGMFDFVAHAAALGAVRRDLRVVANQEAAAFLGPDMIVPVRIDRENRAISTKPVFTAMQAHLGQGGALLIFGSGRVPHRRNGQLVEPAWRSGATRISELTGAPVIPAAPDARNSRYYYRLRSAAQALGGGDDNIGAMVASLRYAAELLEKLGGRYDIHYGPALPPGTSPEALKAAAEGLVPGLYG</sequence>
<evidence type="ECO:0000313" key="3">
    <source>
        <dbReference type="Proteomes" id="UP000626220"/>
    </source>
</evidence>
<protein>
    <submittedName>
        <fullName evidence="2">Lysophospholipid acyltransferase</fullName>
    </submittedName>
</protein>
<keyword evidence="2" id="KW-0012">Acyltransferase</keyword>
<dbReference type="SUPFAM" id="SSF69593">
    <property type="entry name" value="Glycerol-3-phosphate (1)-acyltransferase"/>
    <property type="match status" value="1"/>
</dbReference>
<dbReference type="SMART" id="SM00563">
    <property type="entry name" value="PlsC"/>
    <property type="match status" value="1"/>
</dbReference>
<accession>A0A8J3GU61</accession>
<dbReference type="Pfam" id="PF19576">
    <property type="entry name" value="Acyltransf_2"/>
    <property type="match status" value="1"/>
</dbReference>
<organism evidence="2 3">
    <name type="scientific">Seohaeicola zhoushanensis</name>
    <dbReference type="NCBI Taxonomy" id="1569283"/>
    <lineage>
        <taxon>Bacteria</taxon>
        <taxon>Pseudomonadati</taxon>
        <taxon>Pseudomonadota</taxon>
        <taxon>Alphaproteobacteria</taxon>
        <taxon>Rhodobacterales</taxon>
        <taxon>Roseobacteraceae</taxon>
        <taxon>Seohaeicola</taxon>
    </lineage>
</organism>
<reference evidence="2" key="2">
    <citation type="submission" date="2020-09" db="EMBL/GenBank/DDBJ databases">
        <authorList>
            <person name="Sun Q."/>
            <person name="Kim S."/>
        </authorList>
    </citation>
    <scope>NUCLEOTIDE SEQUENCE</scope>
    <source>
        <strain evidence="2">KCTC 42650</strain>
    </source>
</reference>
<dbReference type="GO" id="GO:0016746">
    <property type="term" value="F:acyltransferase activity"/>
    <property type="evidence" value="ECO:0007669"/>
    <property type="project" value="UniProtKB-KW"/>
</dbReference>
<comment type="caution">
    <text evidence="2">The sequence shown here is derived from an EMBL/GenBank/DDBJ whole genome shotgun (WGS) entry which is preliminary data.</text>
</comment>
<dbReference type="RefSeq" id="WP_189678670.1">
    <property type="nucleotide sequence ID" value="NZ_BNCJ01000001.1"/>
</dbReference>
<dbReference type="InterPro" id="IPR002123">
    <property type="entry name" value="Plipid/glycerol_acylTrfase"/>
</dbReference>
<dbReference type="Proteomes" id="UP000626220">
    <property type="component" value="Unassembled WGS sequence"/>
</dbReference>
<gene>
    <name evidence="2" type="ORF">GCM10017056_07360</name>
</gene>
<evidence type="ECO:0000259" key="1">
    <source>
        <dbReference type="SMART" id="SM00563"/>
    </source>
</evidence>
<evidence type="ECO:0000313" key="2">
    <source>
        <dbReference type="EMBL" id="GHF37934.1"/>
    </source>
</evidence>
<keyword evidence="2" id="KW-0808">Transferase</keyword>
<dbReference type="InterPro" id="IPR045746">
    <property type="entry name" value="ACT14924-like_Acyltransf_dom"/>
</dbReference>
<dbReference type="AlphaFoldDB" id="A0A8J3GU61"/>
<reference evidence="2" key="1">
    <citation type="journal article" date="2014" name="Int. J. Syst. Evol. Microbiol.">
        <title>Complete genome sequence of Corynebacterium casei LMG S-19264T (=DSM 44701T), isolated from a smear-ripened cheese.</title>
        <authorList>
            <consortium name="US DOE Joint Genome Institute (JGI-PGF)"/>
            <person name="Walter F."/>
            <person name="Albersmeier A."/>
            <person name="Kalinowski J."/>
            <person name="Ruckert C."/>
        </authorList>
    </citation>
    <scope>NUCLEOTIDE SEQUENCE</scope>
    <source>
        <strain evidence="2">KCTC 42650</strain>
    </source>
</reference>
<keyword evidence="3" id="KW-1185">Reference proteome</keyword>